<accession>A0ABU0D468</accession>
<evidence type="ECO:0000313" key="1">
    <source>
        <dbReference type="EMBL" id="MDQ0343190.1"/>
    </source>
</evidence>
<reference evidence="1 2" key="1">
    <citation type="submission" date="2023-07" db="EMBL/GenBank/DDBJ databases">
        <title>Genomic Encyclopedia of Type Strains, Phase IV (KMG-IV): sequencing the most valuable type-strain genomes for metagenomic binning, comparative biology and taxonomic classification.</title>
        <authorList>
            <person name="Goeker M."/>
        </authorList>
    </citation>
    <scope>NUCLEOTIDE SEQUENCE [LARGE SCALE GENOMIC DNA]</scope>
    <source>
        <strain evidence="1 2">DSM 27848</strain>
    </source>
</reference>
<organism evidence="1 2">
    <name type="scientific">Lederbergia wuyishanensis</name>
    <dbReference type="NCBI Taxonomy" id="1347903"/>
    <lineage>
        <taxon>Bacteria</taxon>
        <taxon>Bacillati</taxon>
        <taxon>Bacillota</taxon>
        <taxon>Bacilli</taxon>
        <taxon>Bacillales</taxon>
        <taxon>Bacillaceae</taxon>
        <taxon>Lederbergia</taxon>
    </lineage>
</organism>
<sequence>MYTPNYYYNPYGYSYRGASVFYPFPSPFCTRQMFPTISTKQFIQSTEKYRILVNEANKLINKISTSPKLAQDIMEAAQKSNQQKVNQLIQSTGITVKTKTHFNPDGIVVELSNAKDPSDCCTLKLALRW</sequence>
<evidence type="ECO:0000313" key="2">
    <source>
        <dbReference type="Proteomes" id="UP001232343"/>
    </source>
</evidence>
<name>A0ABU0D468_9BACI</name>
<comment type="caution">
    <text evidence="1">The sequence shown here is derived from an EMBL/GenBank/DDBJ whole genome shotgun (WGS) entry which is preliminary data.</text>
</comment>
<dbReference type="EMBL" id="JAUSUO010000004">
    <property type="protein sequence ID" value="MDQ0343190.1"/>
    <property type="molecule type" value="Genomic_DNA"/>
</dbReference>
<keyword evidence="2" id="KW-1185">Reference proteome</keyword>
<dbReference type="Pfam" id="PF26344">
    <property type="entry name" value="YuzC"/>
    <property type="match status" value="1"/>
</dbReference>
<protein>
    <submittedName>
        <fullName evidence="1">Uncharacterized protein</fullName>
    </submittedName>
</protein>
<dbReference type="Proteomes" id="UP001232343">
    <property type="component" value="Unassembled WGS sequence"/>
</dbReference>
<dbReference type="RefSeq" id="WP_244681817.1">
    <property type="nucleotide sequence ID" value="NZ_JALIRM010000008.1"/>
</dbReference>
<gene>
    <name evidence="1" type="ORF">J2S14_002004</name>
</gene>
<dbReference type="InterPro" id="IPR058870">
    <property type="entry name" value="YuzC"/>
</dbReference>
<proteinExistence type="predicted"/>